<dbReference type="InterPro" id="IPR002508">
    <property type="entry name" value="MurNAc-LAA_cat"/>
</dbReference>
<evidence type="ECO:0000256" key="2">
    <source>
        <dbReference type="ARBA" id="ARBA00011901"/>
    </source>
</evidence>
<organism evidence="5 6">
    <name type="scientific">Chryseobacterium gilvum</name>
    <dbReference type="NCBI Taxonomy" id="2976534"/>
    <lineage>
        <taxon>Bacteria</taxon>
        <taxon>Pseudomonadati</taxon>
        <taxon>Bacteroidota</taxon>
        <taxon>Flavobacteriia</taxon>
        <taxon>Flavobacteriales</taxon>
        <taxon>Weeksellaceae</taxon>
        <taxon>Chryseobacterium group</taxon>
        <taxon>Chryseobacterium</taxon>
    </lineage>
</organism>
<keyword evidence="3" id="KW-0378">Hydrolase</keyword>
<dbReference type="SMART" id="SM00646">
    <property type="entry name" value="Ami_3"/>
    <property type="match status" value="1"/>
</dbReference>
<dbReference type="RefSeq" id="WP_262991176.1">
    <property type="nucleotide sequence ID" value="NZ_JAOTEN010000004.1"/>
</dbReference>
<feature type="domain" description="MurNAc-LAA" evidence="4">
    <location>
        <begin position="86"/>
        <end position="188"/>
    </location>
</feature>
<dbReference type="EMBL" id="JAOTEN010000004">
    <property type="protein sequence ID" value="MCU7615150.1"/>
    <property type="molecule type" value="Genomic_DNA"/>
</dbReference>
<evidence type="ECO:0000256" key="3">
    <source>
        <dbReference type="ARBA" id="ARBA00022801"/>
    </source>
</evidence>
<dbReference type="Pfam" id="PF01520">
    <property type="entry name" value="Amidase_3"/>
    <property type="match status" value="1"/>
</dbReference>
<evidence type="ECO:0000313" key="5">
    <source>
        <dbReference type="EMBL" id="MCU7615150.1"/>
    </source>
</evidence>
<accession>A0ABT2VZI7</accession>
<reference evidence="6" key="1">
    <citation type="submission" date="2023-07" db="EMBL/GenBank/DDBJ databases">
        <title>Chryseobacterium sp. GMJ5 Genome sequencing and assembly.</title>
        <authorList>
            <person name="Jung Y."/>
        </authorList>
    </citation>
    <scope>NUCLEOTIDE SEQUENCE [LARGE SCALE GENOMIC DNA]</scope>
    <source>
        <strain evidence="6">GMJ5</strain>
    </source>
</reference>
<dbReference type="InterPro" id="IPR050695">
    <property type="entry name" value="N-acetylmuramoyl_amidase_3"/>
</dbReference>
<keyword evidence="6" id="KW-1185">Reference proteome</keyword>
<evidence type="ECO:0000259" key="4">
    <source>
        <dbReference type="SMART" id="SM00646"/>
    </source>
</evidence>
<evidence type="ECO:0000256" key="1">
    <source>
        <dbReference type="ARBA" id="ARBA00001561"/>
    </source>
</evidence>
<sequence>MNLKKLLFVPLFAAAFFSFKPVDKPVIVIDAGHGGNDMGAVYETISEKQITLKVASLIKEMSTSQDKYEIMLTRGDDSDVSLAERIEKINRLNPKMVVSLHLNSSPEKESTKQGHEIYIQNSDSSKKIAQKVSEKLGQCPVQTKDLKILKESKSPAVLVEMGFINSTKDRDYLNSDLGQKETAQKFIEIFNEQ</sequence>
<comment type="catalytic activity">
    <reaction evidence="1">
        <text>Hydrolyzes the link between N-acetylmuramoyl residues and L-amino acid residues in certain cell-wall glycopeptides.</text>
        <dbReference type="EC" id="3.5.1.28"/>
    </reaction>
</comment>
<dbReference type="PANTHER" id="PTHR30404:SF0">
    <property type="entry name" value="N-ACETYLMURAMOYL-L-ALANINE AMIDASE AMIC"/>
    <property type="match status" value="1"/>
</dbReference>
<dbReference type="EC" id="3.5.1.28" evidence="2"/>
<dbReference type="SUPFAM" id="SSF53187">
    <property type="entry name" value="Zn-dependent exopeptidases"/>
    <property type="match status" value="1"/>
</dbReference>
<protein>
    <recommendedName>
        <fullName evidence="2">N-acetylmuramoyl-L-alanine amidase</fullName>
        <ecNumber evidence="2">3.5.1.28</ecNumber>
    </recommendedName>
</protein>
<dbReference type="Proteomes" id="UP001208114">
    <property type="component" value="Unassembled WGS sequence"/>
</dbReference>
<proteinExistence type="predicted"/>
<dbReference type="CDD" id="cd02696">
    <property type="entry name" value="MurNAc-LAA"/>
    <property type="match status" value="1"/>
</dbReference>
<evidence type="ECO:0000313" key="6">
    <source>
        <dbReference type="Proteomes" id="UP001208114"/>
    </source>
</evidence>
<dbReference type="Gene3D" id="3.40.630.40">
    <property type="entry name" value="Zn-dependent exopeptidases"/>
    <property type="match status" value="1"/>
</dbReference>
<dbReference type="PANTHER" id="PTHR30404">
    <property type="entry name" value="N-ACETYLMURAMOYL-L-ALANINE AMIDASE"/>
    <property type="match status" value="1"/>
</dbReference>
<gene>
    <name evidence="5" type="ORF">N0B16_11940</name>
</gene>
<name>A0ABT2VZI7_9FLAO</name>
<comment type="caution">
    <text evidence="5">The sequence shown here is derived from an EMBL/GenBank/DDBJ whole genome shotgun (WGS) entry which is preliminary data.</text>
</comment>